<dbReference type="Gene3D" id="3.40.630.30">
    <property type="match status" value="1"/>
</dbReference>
<protein>
    <submittedName>
        <fullName evidence="1">GNAT family N-acetyltransferase</fullName>
        <ecNumber evidence="1">2.3.1.-</ecNumber>
    </submittedName>
</protein>
<organism evidence="1 2">
    <name type="scientific">Paenibacillus chibensis</name>
    <dbReference type="NCBI Taxonomy" id="59846"/>
    <lineage>
        <taxon>Bacteria</taxon>
        <taxon>Bacillati</taxon>
        <taxon>Bacillota</taxon>
        <taxon>Bacilli</taxon>
        <taxon>Bacillales</taxon>
        <taxon>Paenibacillaceae</taxon>
        <taxon>Paenibacillus</taxon>
    </lineage>
</organism>
<keyword evidence="1" id="KW-0808">Transferase</keyword>
<sequence length="220" mass="24543">MGIQAETLYVLDEQERIVAINEPLEMQPPAVFIGTTTEGTVIRFRQDLPQALIDELLRVTADSLDIVQLCRVIERYKKVTDIWIGPAYAYQNGEASNEREPDVLLIDESNRHLLKKHFPFLHDELSAHVPAAGYILNGEVVSVCCSARRSAKAAEASLKTIDACRGRGMAPRVVKAWCEEVSRTGLLPLYSTSWDNVSSQKVAQKLGLRPYGIDFNISTE</sequence>
<gene>
    <name evidence="1" type="ORF">P9847_16545</name>
</gene>
<dbReference type="Pfam" id="PF12746">
    <property type="entry name" value="GNAT_acetyltran"/>
    <property type="match status" value="1"/>
</dbReference>
<evidence type="ECO:0000313" key="2">
    <source>
        <dbReference type="Proteomes" id="UP001343257"/>
    </source>
</evidence>
<dbReference type="RefSeq" id="WP_328279551.1">
    <property type="nucleotide sequence ID" value="NZ_JARTLD010000040.1"/>
</dbReference>
<comment type="caution">
    <text evidence="1">The sequence shown here is derived from an EMBL/GenBank/DDBJ whole genome shotgun (WGS) entry which is preliminary data.</text>
</comment>
<dbReference type="EC" id="2.3.1.-" evidence="1"/>
<keyword evidence="2" id="KW-1185">Reference proteome</keyword>
<dbReference type="SUPFAM" id="SSF55729">
    <property type="entry name" value="Acyl-CoA N-acyltransferases (Nat)"/>
    <property type="match status" value="1"/>
</dbReference>
<evidence type="ECO:0000313" key="1">
    <source>
        <dbReference type="EMBL" id="MED5018921.1"/>
    </source>
</evidence>
<accession>A0ABU6PVK7</accession>
<dbReference type="InterPro" id="IPR016181">
    <property type="entry name" value="Acyl_CoA_acyltransferase"/>
</dbReference>
<name>A0ABU6PVK7_9BACL</name>
<dbReference type="InterPro" id="IPR027365">
    <property type="entry name" value="GNAT_acetyltra_YdfB-like"/>
</dbReference>
<reference evidence="1 2" key="1">
    <citation type="submission" date="2023-03" db="EMBL/GenBank/DDBJ databases">
        <title>Bacillus Genome Sequencing.</title>
        <authorList>
            <person name="Dunlap C."/>
        </authorList>
    </citation>
    <scope>NUCLEOTIDE SEQUENCE [LARGE SCALE GENOMIC DNA]</scope>
    <source>
        <strain evidence="1 2">NRS-52</strain>
    </source>
</reference>
<dbReference type="GO" id="GO:0016746">
    <property type="term" value="F:acyltransferase activity"/>
    <property type="evidence" value="ECO:0007669"/>
    <property type="project" value="UniProtKB-KW"/>
</dbReference>
<dbReference type="EMBL" id="JARTLD010000040">
    <property type="protein sequence ID" value="MED5018921.1"/>
    <property type="molecule type" value="Genomic_DNA"/>
</dbReference>
<dbReference type="Proteomes" id="UP001343257">
    <property type="component" value="Unassembled WGS sequence"/>
</dbReference>
<keyword evidence="1" id="KW-0012">Acyltransferase</keyword>
<proteinExistence type="predicted"/>